<dbReference type="SMART" id="SM00320">
    <property type="entry name" value="WD40"/>
    <property type="match status" value="7"/>
</dbReference>
<dbReference type="SUPFAM" id="SSF50978">
    <property type="entry name" value="WD40 repeat-like"/>
    <property type="match status" value="1"/>
</dbReference>
<sequence>MTPPPHPGDLVPRYWALERMEAWLGAADPRVFLVTGAPGTGKTLLSAQLAHVRDAVPRAADYPRLCAATVVLAHFCDANDERTLDPLDFVSALSNGLARHVPGFAAALADSVAGTSAVVTIHSSLTVGSVEAGGTVTNVRISVPRDIPTRQAFANLVRRPLEATASDAAVGDLLVIVDDLSGGFAYDPQDNIGQLIGLVAGTTGGRLRFLVTSRSDPWVLRTLPRPALDLVDDRPAETDDIRAYVDGRLGHLDPLLRLAWTDRVTGTAAGNFLYARYALDHVLADESVVLAGPAAHPLPAGLLDLYRTWFRTGIARHRDLWWNCIQPVLTALTAALGTGLTGAQLSGITGLPTSRTRRALEECSQYLTGELPDGPFRLYHDSFREYLTSEEVAVDEGERAVVDFFVGRHGDDWLTADAYAREHLATHLGAVGELAAHAGRPDFMVVAEPTVLLHQLSRLGEDAEVYRRTGWLLAGRDHGERAAYLQLAAHELGEHDLAERFARLPLRRGWAPRWTSLVRHRPGSVVGNHPQGVLDMLTLQAADGSATAVTLSDGSVRLWNLGNHTMTGDFAIPPPLPVTCMTWTSSGGGRVVVAGPHGLVFVDLDRGPVESRQARPDAAVTAVATAFVGGREALVLGYDDGYLEAVDIDTWQQVGEPVRAHDGPVTALTAAYLDAVASAGADGLVAVWVLDTAGFGEPALSLVGQDGWANTCAFFPRDADFVLAGGLSSGAVGWVRRVGDDDLTGSTTDHEPAGWRYGVHAAHSAGYSTSVHTGSGVAGYAEAERRLRDEEREQAEAAERAGPDGGRELPGPSTIVRLSGGVNTIDLGIVDDEVYLASGGEDGRVHLFHLSADPLTGENVVPYGEPVSAVRFAVVDGRMVLVAADSGVSGAVRAWPVGTGPSPLPRAVSDLMHQFTHIASLAGPDGRPLLVAASADGSVTVRDAVTGAALTPALECPDVVLTGLHAEGWDDGLTVAAYGSTTGGDTGAQVDGHAVVTLWQLRSETDVEAWDLRLPELESVNALVGLGPGELLAAGYRRDDGPVLWRLVHDGHGWTCEPLPWSVHSDDFDIEFVLFEWAAVVPGTGGRQVVLGGEYDPVCTIDLDRHSMTRDRMLPGTACVVRYGGRPSLLAVDGSLSGGSVEVLPLGPDTTDAGEAPAFESSAGARLISLTATPDGDLVVAGTEDGQLLVWETTGPPARVIQIGSVPRRLAMCGPATVAVLTDLGLYSLELRPAASMPSPRGAS</sequence>
<evidence type="ECO:0000259" key="4">
    <source>
        <dbReference type="Pfam" id="PF24883"/>
    </source>
</evidence>
<feature type="compositionally biased region" description="Basic and acidic residues" evidence="3">
    <location>
        <begin position="785"/>
        <end position="807"/>
    </location>
</feature>
<feature type="region of interest" description="Disordered" evidence="3">
    <location>
        <begin position="785"/>
        <end position="813"/>
    </location>
</feature>
<evidence type="ECO:0000256" key="3">
    <source>
        <dbReference type="SAM" id="MobiDB-lite"/>
    </source>
</evidence>
<keyword evidence="2" id="KW-0853">WD repeat</keyword>
<evidence type="ECO:0000256" key="2">
    <source>
        <dbReference type="PROSITE-ProRule" id="PRU00221"/>
    </source>
</evidence>
<keyword evidence="1" id="KW-0677">Repeat</keyword>
<dbReference type="InterPro" id="IPR056884">
    <property type="entry name" value="NPHP3-like_N"/>
</dbReference>
<feature type="repeat" description="WD" evidence="2">
    <location>
        <begin position="1160"/>
        <end position="1192"/>
    </location>
</feature>
<proteinExistence type="predicted"/>
<dbReference type="Pfam" id="PF24883">
    <property type="entry name" value="NPHP3_N"/>
    <property type="match status" value="1"/>
</dbReference>
<dbReference type="RefSeq" id="WP_203934650.1">
    <property type="nucleotide sequence ID" value="NZ_BOPH01000145.1"/>
</dbReference>
<dbReference type="InterPro" id="IPR011044">
    <property type="entry name" value="Quino_amine_DH_bsu"/>
</dbReference>
<dbReference type="Pfam" id="PF00400">
    <property type="entry name" value="WD40"/>
    <property type="match status" value="1"/>
</dbReference>
<evidence type="ECO:0000313" key="6">
    <source>
        <dbReference type="Proteomes" id="UP000635606"/>
    </source>
</evidence>
<dbReference type="InterPro" id="IPR027417">
    <property type="entry name" value="P-loop_NTPase"/>
</dbReference>
<name>A0A8J4A6P5_9ACTN</name>
<reference evidence="5" key="1">
    <citation type="submission" date="2021-01" db="EMBL/GenBank/DDBJ databases">
        <title>Whole genome shotgun sequence of Virgisporangium ochraceum NBRC 16418.</title>
        <authorList>
            <person name="Komaki H."/>
            <person name="Tamura T."/>
        </authorList>
    </citation>
    <scope>NUCLEOTIDE SEQUENCE</scope>
    <source>
        <strain evidence="5">NBRC 16418</strain>
    </source>
</reference>
<gene>
    <name evidence="5" type="ORF">Voc01_097820</name>
</gene>
<dbReference type="SUPFAM" id="SSF50969">
    <property type="entry name" value="YVTN repeat-like/Quinoprotein amine dehydrogenase"/>
    <property type="match status" value="1"/>
</dbReference>
<feature type="domain" description="Nephrocystin 3-like N-terminal" evidence="4">
    <location>
        <begin position="18"/>
        <end position="113"/>
    </location>
</feature>
<keyword evidence="6" id="KW-1185">Reference proteome</keyword>
<dbReference type="AlphaFoldDB" id="A0A8J4A6P5"/>
<dbReference type="Proteomes" id="UP000635606">
    <property type="component" value="Unassembled WGS sequence"/>
</dbReference>
<protein>
    <recommendedName>
        <fullName evidence="4">Nephrocystin 3-like N-terminal domain-containing protein</fullName>
    </recommendedName>
</protein>
<dbReference type="PROSITE" id="PS50082">
    <property type="entry name" value="WD_REPEATS_2"/>
    <property type="match status" value="1"/>
</dbReference>
<dbReference type="InterPro" id="IPR015943">
    <property type="entry name" value="WD40/YVTN_repeat-like_dom_sf"/>
</dbReference>
<comment type="caution">
    <text evidence="5">The sequence shown here is derived from an EMBL/GenBank/DDBJ whole genome shotgun (WGS) entry which is preliminary data.</text>
</comment>
<dbReference type="EMBL" id="BOPH01000145">
    <property type="protein sequence ID" value="GIJ74865.1"/>
    <property type="molecule type" value="Genomic_DNA"/>
</dbReference>
<evidence type="ECO:0000256" key="1">
    <source>
        <dbReference type="ARBA" id="ARBA00022737"/>
    </source>
</evidence>
<dbReference type="InterPro" id="IPR001680">
    <property type="entry name" value="WD40_rpt"/>
</dbReference>
<dbReference type="Gene3D" id="2.130.10.10">
    <property type="entry name" value="YVTN repeat-like/Quinoprotein amine dehydrogenase"/>
    <property type="match status" value="2"/>
</dbReference>
<organism evidence="5 6">
    <name type="scientific">Virgisporangium ochraceum</name>
    <dbReference type="NCBI Taxonomy" id="65505"/>
    <lineage>
        <taxon>Bacteria</taxon>
        <taxon>Bacillati</taxon>
        <taxon>Actinomycetota</taxon>
        <taxon>Actinomycetes</taxon>
        <taxon>Micromonosporales</taxon>
        <taxon>Micromonosporaceae</taxon>
        <taxon>Virgisporangium</taxon>
    </lineage>
</organism>
<dbReference type="InterPro" id="IPR036322">
    <property type="entry name" value="WD40_repeat_dom_sf"/>
</dbReference>
<dbReference type="PANTHER" id="PTHR10039">
    <property type="entry name" value="AMELOGENIN"/>
    <property type="match status" value="1"/>
</dbReference>
<evidence type="ECO:0000313" key="5">
    <source>
        <dbReference type="EMBL" id="GIJ74865.1"/>
    </source>
</evidence>
<accession>A0A8J4A6P5</accession>
<dbReference type="SUPFAM" id="SSF52540">
    <property type="entry name" value="P-loop containing nucleoside triphosphate hydrolases"/>
    <property type="match status" value="1"/>
</dbReference>